<feature type="compositionally biased region" description="Polar residues" evidence="1">
    <location>
        <begin position="184"/>
        <end position="231"/>
    </location>
</feature>
<dbReference type="CDD" id="cd12940">
    <property type="entry name" value="LEM_LAP2_LEMD1"/>
    <property type="match status" value="1"/>
</dbReference>
<keyword evidence="5" id="KW-1185">Reference proteome</keyword>
<evidence type="ECO:0000313" key="5">
    <source>
        <dbReference type="Proteomes" id="UP000264820"/>
    </source>
</evidence>
<dbReference type="PANTHER" id="PTHR12019">
    <property type="entry name" value="LAMINA-ASSOCIATED POLYPEPTIDE THYMOPOIETIN"/>
    <property type="match status" value="1"/>
</dbReference>
<keyword evidence="2" id="KW-0472">Membrane</keyword>
<dbReference type="GeneTree" id="ENSGT00940000177848"/>
<evidence type="ECO:0000256" key="2">
    <source>
        <dbReference type="SAM" id="Phobius"/>
    </source>
</evidence>
<reference evidence="4" key="1">
    <citation type="submission" date="2025-08" db="UniProtKB">
        <authorList>
            <consortium name="Ensembl"/>
        </authorList>
    </citation>
    <scope>IDENTIFICATION</scope>
</reference>
<sequence length="408" mass="46182">MPVLREGPVFPPKATKKVTEQDYLSKKYFYQRNAAAFSNEDEDEYHVTEEKPKDGHKYNLDMLTDDDLKAALLVYGVKAGPIVGSTRAVYERKLRRLQAKQNTFKLVEKVVFCPRESDNDSNEDSDSGSNQEDEQSEEQECSQVDVLSQDGHVYQQRFLPSPRRRFAACASKNENLCRKPTLKKVSNSTQSGRAVQIPKGTQSGASAFDQHSTLGSEVPSRSSQDSNCSPENFSITEMVEKMEKRMSPIEDGELKESDVHKPWTESNKFDVLVTDTRQSLYFTPKESHSNWETKDPMKDDLIPNIKPASTMISATCRRPIKGAAGRPVEFHSSRPPLSPTTLERREMERRMVPIQIQFVVFVVIALMLFVIVESEPLSPLLALTYNFMQGFINDAPVLQSTQTFLGHE</sequence>
<name>A0A3Q3DQU1_HIPCM</name>
<dbReference type="Ensembl" id="ENSHCOT00000011887.1">
    <property type="protein sequence ID" value="ENSHCOP00000018190.1"/>
    <property type="gene ID" value="ENSHCOG00000002536.1"/>
</dbReference>
<keyword evidence="2" id="KW-1133">Transmembrane helix</keyword>
<keyword evidence="2" id="KW-0812">Transmembrane</keyword>
<dbReference type="InterPro" id="IPR051656">
    <property type="entry name" value="LEM_domain"/>
</dbReference>
<dbReference type="InterPro" id="IPR003887">
    <property type="entry name" value="LEM_dom"/>
</dbReference>
<dbReference type="GeneID" id="109517781"/>
<feature type="compositionally biased region" description="Acidic residues" evidence="1">
    <location>
        <begin position="119"/>
        <end position="140"/>
    </location>
</feature>
<dbReference type="SMART" id="SM00540">
    <property type="entry name" value="LEM"/>
    <property type="match status" value="1"/>
</dbReference>
<dbReference type="OMA" id="ACASKNE"/>
<feature type="transmembrane region" description="Helical" evidence="2">
    <location>
        <begin position="352"/>
        <end position="372"/>
    </location>
</feature>
<dbReference type="AlphaFoldDB" id="A0A3Q3DQU1"/>
<dbReference type="SUPFAM" id="SSF63451">
    <property type="entry name" value="LEM domain"/>
    <property type="match status" value="1"/>
</dbReference>
<dbReference type="OrthoDB" id="6363067at2759"/>
<feature type="region of interest" description="Disordered" evidence="1">
    <location>
        <begin position="115"/>
        <end position="144"/>
    </location>
</feature>
<feature type="region of interest" description="Disordered" evidence="1">
    <location>
        <begin position="180"/>
        <end position="231"/>
    </location>
</feature>
<dbReference type="InterPro" id="IPR011015">
    <property type="entry name" value="LEM/LEM-like_dom_sf"/>
</dbReference>
<dbReference type="Gene3D" id="1.10.720.40">
    <property type="match status" value="1"/>
</dbReference>
<reference evidence="4" key="2">
    <citation type="submission" date="2025-09" db="UniProtKB">
        <authorList>
            <consortium name="Ensembl"/>
        </authorList>
    </citation>
    <scope>IDENTIFICATION</scope>
</reference>
<dbReference type="Pfam" id="PF03020">
    <property type="entry name" value="LEM"/>
    <property type="match status" value="1"/>
</dbReference>
<protein>
    <submittedName>
        <fullName evidence="4">Lamina-associated polypeptide 2, isoforms beta/delta/epsilon/gamma-like</fullName>
    </submittedName>
</protein>
<evidence type="ECO:0000313" key="4">
    <source>
        <dbReference type="Ensembl" id="ENSHCOP00000018190.1"/>
    </source>
</evidence>
<dbReference type="PANTHER" id="PTHR12019:SF22">
    <property type="entry name" value="LAMINA-ASSOCIATED POLYPEPTIDE 2, ISOFORMS BETA_GAMMA"/>
    <property type="match status" value="1"/>
</dbReference>
<feature type="domain" description="LEM" evidence="3">
    <location>
        <begin position="57"/>
        <end position="101"/>
    </location>
</feature>
<dbReference type="RefSeq" id="XP_019728691.1">
    <property type="nucleotide sequence ID" value="XM_019873132.1"/>
</dbReference>
<evidence type="ECO:0000259" key="3">
    <source>
        <dbReference type="PROSITE" id="PS50954"/>
    </source>
</evidence>
<accession>A0A3Q3DQU1</accession>
<dbReference type="FunFam" id="1.10.720.40:FF:000001">
    <property type="entry name" value="LEM domain containing 2, isoform CRA_a"/>
    <property type="match status" value="1"/>
</dbReference>
<organism evidence="4 5">
    <name type="scientific">Hippocampus comes</name>
    <name type="common">Tiger tail seahorse</name>
    <dbReference type="NCBI Taxonomy" id="109280"/>
    <lineage>
        <taxon>Eukaryota</taxon>
        <taxon>Metazoa</taxon>
        <taxon>Chordata</taxon>
        <taxon>Craniata</taxon>
        <taxon>Vertebrata</taxon>
        <taxon>Euteleostomi</taxon>
        <taxon>Actinopterygii</taxon>
        <taxon>Neopterygii</taxon>
        <taxon>Teleostei</taxon>
        <taxon>Neoteleostei</taxon>
        <taxon>Acanthomorphata</taxon>
        <taxon>Syngnathiaria</taxon>
        <taxon>Syngnathiformes</taxon>
        <taxon>Syngnathoidei</taxon>
        <taxon>Syngnathidae</taxon>
        <taxon>Hippocampus</taxon>
    </lineage>
</organism>
<evidence type="ECO:0000256" key="1">
    <source>
        <dbReference type="SAM" id="MobiDB-lite"/>
    </source>
</evidence>
<dbReference type="PROSITE" id="PS50954">
    <property type="entry name" value="LEM"/>
    <property type="match status" value="1"/>
</dbReference>
<proteinExistence type="predicted"/>
<dbReference type="Proteomes" id="UP000264820">
    <property type="component" value="Unplaced"/>
</dbReference>
<dbReference type="STRING" id="109280.ENSHCOP00000018190"/>